<dbReference type="GO" id="GO:0009579">
    <property type="term" value="C:thylakoid"/>
    <property type="evidence" value="ECO:0007669"/>
    <property type="project" value="UniProtKB-SubCell"/>
</dbReference>
<dbReference type="InterPro" id="IPR023632">
    <property type="entry name" value="ATP_synth_F1_gsu_CS"/>
</dbReference>
<reference evidence="11" key="1">
    <citation type="submission" date="2018-05" db="EMBL/GenBank/DDBJ databases">
        <authorList>
            <person name="Lanie J.A."/>
            <person name="Ng W.-L."/>
            <person name="Kazmierczak K.M."/>
            <person name="Andrzejewski T.M."/>
            <person name="Davidsen T.M."/>
            <person name="Wayne K.J."/>
            <person name="Tettelin H."/>
            <person name="Glass J.I."/>
            <person name="Rusch D."/>
            <person name="Podicherti R."/>
            <person name="Tsui H.-C.T."/>
            <person name="Winkler M.E."/>
        </authorList>
    </citation>
    <scope>NUCLEOTIDE SEQUENCE</scope>
</reference>
<dbReference type="Gene3D" id="1.10.287.80">
    <property type="entry name" value="ATP synthase, gamma subunit, helix hairpin domain"/>
    <property type="match status" value="2"/>
</dbReference>
<evidence type="ECO:0000313" key="11">
    <source>
        <dbReference type="EMBL" id="SVC44151.1"/>
    </source>
</evidence>
<evidence type="ECO:0000256" key="4">
    <source>
        <dbReference type="ARBA" id="ARBA00022448"/>
    </source>
</evidence>
<comment type="subcellular location">
    <subcellularLocation>
        <location evidence="2">Membrane</location>
        <topology evidence="2">Peripheral membrane protein</topology>
    </subcellularLocation>
    <subcellularLocation>
        <location evidence="10">Thylakoid</location>
    </subcellularLocation>
</comment>
<dbReference type="Pfam" id="PF00231">
    <property type="entry name" value="ATP-synt"/>
    <property type="match status" value="1"/>
</dbReference>
<keyword evidence="6" id="KW-0406">Ion transport</keyword>
<sequence>MPNLRDIKRRIKSVKNTQQITKAMKLVSASKLRKAQEAIISARPYALKLMEVLHHLSARCNHDLHPLLDDRDENRWLILVITADRGLCGSFNGSIIRKTLQIIEENSEKEIQLITAGKKGHAIFKNRDNKILHDHSGWTRDFDYLKAAEIGSTLASLFAEKAIDRVYILYNEFKSVMQQEVILEQLLPIVPETLDTGKGSMKVVDYIYEPEEGAILSTLLERYMTVEVYRAFLESSASEHGARMTAMDSASRNAGEMIGDLTLTYNKARQAYITKELIEIVNGAEALKA</sequence>
<dbReference type="CDD" id="cd12151">
    <property type="entry name" value="F1-ATPase_gamma"/>
    <property type="match status" value="1"/>
</dbReference>
<evidence type="ECO:0000256" key="6">
    <source>
        <dbReference type="ARBA" id="ARBA00023065"/>
    </source>
</evidence>
<gene>
    <name evidence="11" type="ORF">METZ01_LOCUS297005</name>
</gene>
<dbReference type="InterPro" id="IPR000131">
    <property type="entry name" value="ATP_synth_F1_gsu"/>
</dbReference>
<evidence type="ECO:0000256" key="1">
    <source>
        <dbReference type="ARBA" id="ARBA00003456"/>
    </source>
</evidence>
<dbReference type="FunFam" id="1.10.287.80:FF:000003">
    <property type="entry name" value="ATP synthase gamma chain, chloroplastic"/>
    <property type="match status" value="1"/>
</dbReference>
<evidence type="ECO:0000256" key="9">
    <source>
        <dbReference type="ARBA" id="ARBA00023310"/>
    </source>
</evidence>
<dbReference type="EMBL" id="UINC01091411">
    <property type="protein sequence ID" value="SVC44151.1"/>
    <property type="molecule type" value="Genomic_DNA"/>
</dbReference>
<dbReference type="PRINTS" id="PR00126">
    <property type="entry name" value="ATPASEGAMMA"/>
</dbReference>
<dbReference type="GO" id="GO:0046933">
    <property type="term" value="F:proton-transporting ATP synthase activity, rotational mechanism"/>
    <property type="evidence" value="ECO:0007669"/>
    <property type="project" value="InterPro"/>
</dbReference>
<evidence type="ECO:0000256" key="7">
    <source>
        <dbReference type="ARBA" id="ARBA00023136"/>
    </source>
</evidence>
<proteinExistence type="inferred from homology"/>
<dbReference type="GO" id="GO:0045259">
    <property type="term" value="C:proton-transporting ATP synthase complex"/>
    <property type="evidence" value="ECO:0007669"/>
    <property type="project" value="UniProtKB-KW"/>
</dbReference>
<accession>A0A382MAA6</accession>
<dbReference type="NCBIfam" id="TIGR01146">
    <property type="entry name" value="ATPsyn_F1gamma"/>
    <property type="match status" value="1"/>
</dbReference>
<keyword evidence="4" id="KW-0813">Transport</keyword>
<dbReference type="PROSITE" id="PS00153">
    <property type="entry name" value="ATPASE_GAMMA"/>
    <property type="match status" value="1"/>
</dbReference>
<comment type="function">
    <text evidence="1">Produces ATP from ADP in the presence of a proton gradient across the membrane. The gamma chain is believed to be important in regulating ATPase activity and the flow of protons through the CF(0) complex.</text>
</comment>
<evidence type="ECO:0000256" key="5">
    <source>
        <dbReference type="ARBA" id="ARBA00022781"/>
    </source>
</evidence>
<evidence type="ECO:0000256" key="10">
    <source>
        <dbReference type="ARBA" id="ARBA00060385"/>
    </source>
</evidence>
<evidence type="ECO:0000256" key="2">
    <source>
        <dbReference type="ARBA" id="ARBA00004170"/>
    </source>
</evidence>
<dbReference type="PANTHER" id="PTHR11693">
    <property type="entry name" value="ATP SYNTHASE GAMMA CHAIN"/>
    <property type="match status" value="1"/>
</dbReference>
<protein>
    <recommendedName>
        <fullName evidence="12">ATP synthase gamma chain</fullName>
    </recommendedName>
</protein>
<comment type="similarity">
    <text evidence="3">Belongs to the ATPase gamma chain family.</text>
</comment>
<dbReference type="HAMAP" id="MF_00815">
    <property type="entry name" value="ATP_synth_gamma_bact"/>
    <property type="match status" value="1"/>
</dbReference>
<dbReference type="PIRSF" id="PIRSF039089">
    <property type="entry name" value="ATP_synthase_gamma"/>
    <property type="match status" value="1"/>
</dbReference>
<evidence type="ECO:0000256" key="8">
    <source>
        <dbReference type="ARBA" id="ARBA00023196"/>
    </source>
</evidence>
<evidence type="ECO:0008006" key="12">
    <source>
        <dbReference type="Google" id="ProtNLM"/>
    </source>
</evidence>
<dbReference type="AlphaFoldDB" id="A0A382MAA6"/>
<keyword evidence="7" id="KW-0472">Membrane</keyword>
<keyword evidence="8" id="KW-0139">CF(1)</keyword>
<keyword evidence="5" id="KW-0375">Hydrogen ion transport</keyword>
<dbReference type="InterPro" id="IPR035968">
    <property type="entry name" value="ATP_synth_F1_ATPase_gsu"/>
</dbReference>
<dbReference type="PANTHER" id="PTHR11693:SF22">
    <property type="entry name" value="ATP SYNTHASE SUBUNIT GAMMA, MITOCHONDRIAL"/>
    <property type="match status" value="1"/>
</dbReference>
<dbReference type="Gene3D" id="3.40.1380.10">
    <property type="match status" value="1"/>
</dbReference>
<dbReference type="SUPFAM" id="SSF52943">
    <property type="entry name" value="ATP synthase (F1-ATPase), gamma subunit"/>
    <property type="match status" value="1"/>
</dbReference>
<keyword evidence="9" id="KW-0066">ATP synthesis</keyword>
<name>A0A382MAA6_9ZZZZ</name>
<evidence type="ECO:0000256" key="3">
    <source>
        <dbReference type="ARBA" id="ARBA00007681"/>
    </source>
</evidence>
<organism evidence="11">
    <name type="scientific">marine metagenome</name>
    <dbReference type="NCBI Taxonomy" id="408172"/>
    <lineage>
        <taxon>unclassified sequences</taxon>
        <taxon>metagenomes</taxon>
        <taxon>ecological metagenomes</taxon>
    </lineage>
</organism>